<feature type="transmembrane region" description="Helical" evidence="1">
    <location>
        <begin position="30"/>
        <end position="52"/>
    </location>
</feature>
<evidence type="ECO:0000313" key="3">
    <source>
        <dbReference type="Proteomes" id="UP000077202"/>
    </source>
</evidence>
<accession>A0A176WDW3</accession>
<protein>
    <recommendedName>
        <fullName evidence="4">G-protein coupled receptors family 2 profile 2 domain-containing protein</fullName>
    </recommendedName>
</protein>
<name>A0A176WDW3_MARPO</name>
<dbReference type="EMBL" id="LVLJ01001235">
    <property type="protein sequence ID" value="OAE30833.1"/>
    <property type="molecule type" value="Genomic_DNA"/>
</dbReference>
<gene>
    <name evidence="2" type="ORF">AXG93_857s1360</name>
</gene>
<evidence type="ECO:0000313" key="2">
    <source>
        <dbReference type="EMBL" id="OAE30833.1"/>
    </source>
</evidence>
<keyword evidence="1" id="KW-0472">Membrane</keyword>
<evidence type="ECO:0000256" key="1">
    <source>
        <dbReference type="SAM" id="Phobius"/>
    </source>
</evidence>
<keyword evidence="1" id="KW-0812">Transmembrane</keyword>
<proteinExistence type="predicted"/>
<feature type="transmembrane region" description="Helical" evidence="1">
    <location>
        <begin position="196"/>
        <end position="217"/>
    </location>
</feature>
<organism evidence="2 3">
    <name type="scientific">Marchantia polymorpha subsp. ruderalis</name>
    <dbReference type="NCBI Taxonomy" id="1480154"/>
    <lineage>
        <taxon>Eukaryota</taxon>
        <taxon>Viridiplantae</taxon>
        <taxon>Streptophyta</taxon>
        <taxon>Embryophyta</taxon>
        <taxon>Marchantiophyta</taxon>
        <taxon>Marchantiopsida</taxon>
        <taxon>Marchantiidae</taxon>
        <taxon>Marchantiales</taxon>
        <taxon>Marchantiaceae</taxon>
        <taxon>Marchantia</taxon>
    </lineage>
</organism>
<feature type="transmembrane region" description="Helical" evidence="1">
    <location>
        <begin position="64"/>
        <end position="84"/>
    </location>
</feature>
<evidence type="ECO:0008006" key="4">
    <source>
        <dbReference type="Google" id="ProtNLM"/>
    </source>
</evidence>
<keyword evidence="3" id="KW-1185">Reference proteome</keyword>
<dbReference type="AlphaFoldDB" id="A0A176WDW3"/>
<sequence length="508" mass="58249">MAASGVHFCNCAEKIVEKNIGDSPEKAWDWVILSGTLLAILPFLVANAVIIVHRKRRYFQASGWELILGSSVAGLIWIASALVVNQHFNRDRIAFFGYCALWTFWFQVTLGMCGWLAFVSLRLHFIYIVVCTRRKPNPWTIWGVYLPLMLAPGIVFSIVATVELVSKHPCVPIGFIEGTELCTQCMQRCIVSSTAWRFITFLVLPPVYFSFIIFTLIRVRKQTDFLLRTQCQQTTESAMMAFVLYLLTGTTYWTNRQNYVEGRCFLTFCVCSLVFIRFWVHTGWPVYLCLFRRGDAMDKYEEELRRHGAVCLKRAHYISATGCDMSSEAEVMSESFTFDGQEAIVSAIAEIQAETHDLKLKRDSLHRRINQLKAQMEEFKKPPAVPYSQSFVTGREIEKTSRANETWEGASRTPPAQRDFMCDGNKVSADVVLARNPLRWRRREKGPSPDPIGQRVRKDGLIYSSLRGMEATEARLWVQSKTTHFLNMVPNDRQQQLSNQRGKVKTHE</sequence>
<keyword evidence="1" id="KW-1133">Transmembrane helix</keyword>
<dbReference type="Proteomes" id="UP000077202">
    <property type="component" value="Unassembled WGS sequence"/>
</dbReference>
<reference evidence="2" key="1">
    <citation type="submission" date="2016-03" db="EMBL/GenBank/DDBJ databases">
        <title>Mechanisms controlling the formation of the plant cell surface in tip-growing cells are functionally conserved among land plants.</title>
        <authorList>
            <person name="Honkanen S."/>
            <person name="Jones V.A."/>
            <person name="Morieri G."/>
            <person name="Champion C."/>
            <person name="Hetherington A.J."/>
            <person name="Kelly S."/>
            <person name="Saint-Marcoux D."/>
            <person name="Proust H."/>
            <person name="Prescott H."/>
            <person name="Dolan L."/>
        </authorList>
    </citation>
    <scope>NUCLEOTIDE SEQUENCE [LARGE SCALE GENOMIC DNA]</scope>
    <source>
        <tissue evidence="2">Whole gametophyte</tissue>
    </source>
</reference>
<comment type="caution">
    <text evidence="2">The sequence shown here is derived from an EMBL/GenBank/DDBJ whole genome shotgun (WGS) entry which is preliminary data.</text>
</comment>
<feature type="transmembrane region" description="Helical" evidence="1">
    <location>
        <begin position="142"/>
        <end position="162"/>
    </location>
</feature>
<feature type="transmembrane region" description="Helical" evidence="1">
    <location>
        <begin position="104"/>
        <end position="130"/>
    </location>
</feature>
<feature type="transmembrane region" description="Helical" evidence="1">
    <location>
        <begin position="265"/>
        <end position="290"/>
    </location>
</feature>